<feature type="compositionally biased region" description="Gly residues" evidence="2">
    <location>
        <begin position="347"/>
        <end position="357"/>
    </location>
</feature>
<feature type="compositionally biased region" description="Basic and acidic residues" evidence="2">
    <location>
        <begin position="384"/>
        <end position="394"/>
    </location>
</feature>
<evidence type="ECO:0000256" key="2">
    <source>
        <dbReference type="SAM" id="MobiDB-lite"/>
    </source>
</evidence>
<feature type="domain" description="Fibronectin type-III" evidence="4">
    <location>
        <begin position="1"/>
        <end position="65"/>
    </location>
</feature>
<dbReference type="InterPro" id="IPR036116">
    <property type="entry name" value="FN3_sf"/>
</dbReference>
<gene>
    <name evidence="5" type="ORF">RR46_14957</name>
</gene>
<feature type="region of interest" description="Disordered" evidence="2">
    <location>
        <begin position="344"/>
        <end position="430"/>
    </location>
</feature>
<feature type="domain" description="Fibronectin type-III" evidence="4">
    <location>
        <begin position="164"/>
        <end position="263"/>
    </location>
</feature>
<dbReference type="InterPro" id="IPR050964">
    <property type="entry name" value="Striated_Muscle_Regulatory"/>
</dbReference>
<dbReference type="SUPFAM" id="SSF49265">
    <property type="entry name" value="Fibronectin type III"/>
    <property type="match status" value="2"/>
</dbReference>
<dbReference type="PROSITE" id="PS50853">
    <property type="entry name" value="FN3"/>
    <property type="match status" value="3"/>
</dbReference>
<dbReference type="InterPro" id="IPR003961">
    <property type="entry name" value="FN3_dom"/>
</dbReference>
<reference evidence="5 6" key="1">
    <citation type="journal article" date="2015" name="Nat. Commun.">
        <title>Outbred genome sequencing and CRISPR/Cas9 gene editing in butterflies.</title>
        <authorList>
            <person name="Li X."/>
            <person name="Fan D."/>
            <person name="Zhang W."/>
            <person name="Liu G."/>
            <person name="Zhang L."/>
            <person name="Zhao L."/>
            <person name="Fang X."/>
            <person name="Chen L."/>
            <person name="Dong Y."/>
            <person name="Chen Y."/>
            <person name="Ding Y."/>
            <person name="Zhao R."/>
            <person name="Feng M."/>
            <person name="Zhu Y."/>
            <person name="Feng Y."/>
            <person name="Jiang X."/>
            <person name="Zhu D."/>
            <person name="Xiang H."/>
            <person name="Feng X."/>
            <person name="Li S."/>
            <person name="Wang J."/>
            <person name="Zhang G."/>
            <person name="Kronforst M.R."/>
            <person name="Wang W."/>
        </authorList>
    </citation>
    <scope>NUCLEOTIDE SEQUENCE [LARGE SCALE GENOMIC DNA]</scope>
    <source>
        <strain evidence="5">Ya'a_city_454_Px</strain>
        <tissue evidence="5">Whole body</tissue>
    </source>
</reference>
<protein>
    <submittedName>
        <fullName evidence="5">Protein sidekick</fullName>
    </submittedName>
</protein>
<evidence type="ECO:0000259" key="4">
    <source>
        <dbReference type="PROSITE" id="PS50853"/>
    </source>
</evidence>
<dbReference type="PANTHER" id="PTHR13817:SF73">
    <property type="entry name" value="FIBRONECTIN TYPE-III DOMAIN-CONTAINING PROTEIN"/>
    <property type="match status" value="1"/>
</dbReference>
<dbReference type="CDD" id="cd00063">
    <property type="entry name" value="FN3"/>
    <property type="match status" value="3"/>
</dbReference>
<dbReference type="Gene3D" id="2.60.40.10">
    <property type="entry name" value="Immunoglobulins"/>
    <property type="match status" value="3"/>
</dbReference>
<keyword evidence="6" id="KW-1185">Reference proteome</keyword>
<organism evidence="5 6">
    <name type="scientific">Papilio xuthus</name>
    <name type="common">Asian swallowtail butterfly</name>
    <dbReference type="NCBI Taxonomy" id="66420"/>
    <lineage>
        <taxon>Eukaryota</taxon>
        <taxon>Metazoa</taxon>
        <taxon>Ecdysozoa</taxon>
        <taxon>Arthropoda</taxon>
        <taxon>Hexapoda</taxon>
        <taxon>Insecta</taxon>
        <taxon>Pterygota</taxon>
        <taxon>Neoptera</taxon>
        <taxon>Endopterygota</taxon>
        <taxon>Lepidoptera</taxon>
        <taxon>Glossata</taxon>
        <taxon>Ditrysia</taxon>
        <taxon>Papilionoidea</taxon>
        <taxon>Papilionidae</taxon>
        <taxon>Papilioninae</taxon>
        <taxon>Papilio</taxon>
    </lineage>
</organism>
<keyword evidence="3" id="KW-0472">Membrane</keyword>
<evidence type="ECO:0000256" key="1">
    <source>
        <dbReference type="ARBA" id="ARBA00022737"/>
    </source>
</evidence>
<accession>A0A194PEJ9</accession>
<dbReference type="SMART" id="SM00060">
    <property type="entry name" value="FN3"/>
    <property type="match status" value="2"/>
</dbReference>
<evidence type="ECO:0000256" key="3">
    <source>
        <dbReference type="SAM" id="Phobius"/>
    </source>
</evidence>
<proteinExistence type="predicted"/>
<dbReference type="AlphaFoldDB" id="A0A194PEJ9"/>
<dbReference type="Proteomes" id="UP000053268">
    <property type="component" value="Unassembled WGS sequence"/>
</dbReference>
<dbReference type="PRINTS" id="PR00014">
    <property type="entry name" value="FNTYPEIII"/>
</dbReference>
<evidence type="ECO:0000313" key="6">
    <source>
        <dbReference type="Proteomes" id="UP000053268"/>
    </source>
</evidence>
<dbReference type="Pfam" id="PF00041">
    <property type="entry name" value="fn3"/>
    <property type="match status" value="2"/>
</dbReference>
<keyword evidence="1" id="KW-0677">Repeat</keyword>
<dbReference type="InterPro" id="IPR013783">
    <property type="entry name" value="Ig-like_fold"/>
</dbReference>
<dbReference type="EMBL" id="KQ459606">
    <property type="protein sequence ID" value="KPI91453.1"/>
    <property type="molecule type" value="Genomic_DNA"/>
</dbReference>
<keyword evidence="3" id="KW-0812">Transmembrane</keyword>
<evidence type="ECO:0000313" key="5">
    <source>
        <dbReference type="EMBL" id="KPI91453.1"/>
    </source>
</evidence>
<dbReference type="PANTHER" id="PTHR13817">
    <property type="entry name" value="TITIN"/>
    <property type="match status" value="1"/>
</dbReference>
<feature type="domain" description="Fibronectin type-III" evidence="4">
    <location>
        <begin position="69"/>
        <end position="162"/>
    </location>
</feature>
<name>A0A194PEJ9_PAPXU</name>
<sequence>MTDSPEEPEPGRKVEEEIEVVPATATSHSLVFLDKYTQYRIQVLAFNPAGDGPRSSALQVRTEQGLPSAPRNISFTDITMNSLVVAWLPPRRRNGPIQSYLVTYETIEQDERFSKQVKQKVTEERLAVGGLEEEVEYRFCVRAVTVGAGGAAEARVRTGPQPGSPAPPRALRLRPDPAALHLRWDNAASGRGPLLGYYIEARKKDDTRWETITRTSNGMLEEFTVSYQSLLPSTAYSFRVIAYNAYGISAPAGSDKVIVTPSKLYLEYGYLQYRPFYRRTWFMVALAAASLVVIIMVVAILCVKSKTYKYKKEAQKTLEESLAGETDERGSLAMELYRSRQSSVASAGGGGAGGAAGAGTLRRKPPAALGKAPPRPSPASVAYHSDEESLRAYDENPDDSSLTEKPSEMSSSDSQNSESENESVRSEPHSFVNHYANVNDTLRQSWKRQRPVRNYSSYTDSEPEGSAVLSLNGGQIVMNNMARSRAPLPGFSSFV</sequence>
<keyword evidence="3" id="KW-1133">Transmembrane helix</keyword>
<dbReference type="STRING" id="66420.A0A194PEJ9"/>
<feature type="transmembrane region" description="Helical" evidence="3">
    <location>
        <begin position="281"/>
        <end position="303"/>
    </location>
</feature>
<feature type="compositionally biased region" description="Low complexity" evidence="2">
    <location>
        <begin position="408"/>
        <end position="418"/>
    </location>
</feature>